<reference evidence="1" key="1">
    <citation type="journal article" date="2016" name="Sci. Rep.">
        <title>Molecular characterization of firefly nuptial gifts: a multi-omics approach sheds light on postcopulatory sexual selection.</title>
        <authorList>
            <person name="Al-Wathiqui N."/>
            <person name="Fallon T.R."/>
            <person name="South A."/>
            <person name="Weng J.K."/>
            <person name="Lewis S.M."/>
        </authorList>
    </citation>
    <scope>NUCLEOTIDE SEQUENCE</scope>
</reference>
<evidence type="ECO:0000313" key="1">
    <source>
        <dbReference type="EMBL" id="JAV92375.1"/>
    </source>
</evidence>
<accession>A0A1Y1N6T0</accession>
<dbReference type="EMBL" id="GEZM01013685">
    <property type="protein sequence ID" value="JAV92375.1"/>
    <property type="molecule type" value="Transcribed_RNA"/>
</dbReference>
<dbReference type="EMBL" id="GEZM01013686">
    <property type="protein sequence ID" value="JAV92372.1"/>
    <property type="molecule type" value="Transcribed_RNA"/>
</dbReference>
<protein>
    <submittedName>
        <fullName evidence="1">Uncharacterized protein</fullName>
    </submittedName>
</protein>
<sequence>MNTNVSIVKSIYPTQVTYPISANKVHKSLPISPIISLLVPARRYSITIFVTILQRAQCIPSSPNLLDVRIKASLIEFSRYPGLVLVRKYSVMPSSIRTSGSQSDFWTTMKKIVNNNKKVTLISNYYSHLDHTRLSRDSRLL</sequence>
<organism evidence="1">
    <name type="scientific">Photinus pyralis</name>
    <name type="common">Common eastern firefly</name>
    <name type="synonym">Lampyris pyralis</name>
    <dbReference type="NCBI Taxonomy" id="7054"/>
    <lineage>
        <taxon>Eukaryota</taxon>
        <taxon>Metazoa</taxon>
        <taxon>Ecdysozoa</taxon>
        <taxon>Arthropoda</taxon>
        <taxon>Hexapoda</taxon>
        <taxon>Insecta</taxon>
        <taxon>Pterygota</taxon>
        <taxon>Neoptera</taxon>
        <taxon>Endopterygota</taxon>
        <taxon>Coleoptera</taxon>
        <taxon>Polyphaga</taxon>
        <taxon>Elateriformia</taxon>
        <taxon>Elateroidea</taxon>
        <taxon>Lampyridae</taxon>
        <taxon>Lampyrinae</taxon>
        <taxon>Photinus</taxon>
    </lineage>
</organism>
<name>A0A1Y1N6T0_PHOPY</name>
<proteinExistence type="predicted"/>
<dbReference type="AlphaFoldDB" id="A0A1Y1N6T0"/>